<feature type="region of interest" description="Disordered" evidence="1">
    <location>
        <begin position="1"/>
        <end position="22"/>
    </location>
</feature>
<name>A0ABU4HWQ6_9ACTN</name>
<reference evidence="3" key="1">
    <citation type="submission" date="2023-07" db="EMBL/GenBank/DDBJ databases">
        <title>Conexibacter stalactiti sp. nov., isolated from stalactites in a lava cave and emended description of the genus Conexibacter.</title>
        <authorList>
            <person name="Lee S.D."/>
        </authorList>
    </citation>
    <scope>NUCLEOTIDE SEQUENCE [LARGE SCALE GENOMIC DNA]</scope>
    <source>
        <strain evidence="3">KCTC 39840</strain>
    </source>
</reference>
<evidence type="ECO:0000313" key="2">
    <source>
        <dbReference type="EMBL" id="MDW5597658.1"/>
    </source>
</evidence>
<proteinExistence type="predicted"/>
<evidence type="ECO:0000313" key="3">
    <source>
        <dbReference type="Proteomes" id="UP001284601"/>
    </source>
</evidence>
<organism evidence="2 3">
    <name type="scientific">Conexibacter stalactiti</name>
    <dbReference type="NCBI Taxonomy" id="1940611"/>
    <lineage>
        <taxon>Bacteria</taxon>
        <taxon>Bacillati</taxon>
        <taxon>Actinomycetota</taxon>
        <taxon>Thermoleophilia</taxon>
        <taxon>Solirubrobacterales</taxon>
        <taxon>Conexibacteraceae</taxon>
        <taxon>Conexibacter</taxon>
    </lineage>
</organism>
<sequence length="199" mass="21136">MSALRRRQPAAEPVAYEARVSNPDPDELTVTIDDFDGAELARHGWPVVSWPRSGAAVPARGDRCLVVMSEVGRAWVVAGEWTGPAQNWITLEPTSGSNWSAYNRAVNPVGYAKSSDGWVTLRGLLTPAATPGSGTDIPGMRLPPGFCPATRRSFPVAAGGLVGRITVRPDGQLMVGESPSNPATPAIWTLDGIGYWAED</sequence>
<reference evidence="2 3" key="2">
    <citation type="submission" date="2023-10" db="EMBL/GenBank/DDBJ databases">
        <authorList>
            <person name="Han X.F."/>
        </authorList>
    </citation>
    <scope>NUCLEOTIDE SEQUENCE [LARGE SCALE GENOMIC DNA]</scope>
    <source>
        <strain evidence="2 3">KCTC 39840</strain>
    </source>
</reference>
<evidence type="ECO:0000256" key="1">
    <source>
        <dbReference type="SAM" id="MobiDB-lite"/>
    </source>
</evidence>
<dbReference type="Proteomes" id="UP001284601">
    <property type="component" value="Unassembled WGS sequence"/>
</dbReference>
<keyword evidence="3" id="KW-1185">Reference proteome</keyword>
<accession>A0ABU4HWQ6</accession>
<dbReference type="EMBL" id="JAWSTH010000097">
    <property type="protein sequence ID" value="MDW5597658.1"/>
    <property type="molecule type" value="Genomic_DNA"/>
</dbReference>
<dbReference type="RefSeq" id="WP_318600124.1">
    <property type="nucleotide sequence ID" value="NZ_JAWSTH010000097.1"/>
</dbReference>
<protein>
    <submittedName>
        <fullName evidence="2">Uncharacterized protein</fullName>
    </submittedName>
</protein>
<gene>
    <name evidence="2" type="ORF">R7226_25125</name>
</gene>
<comment type="caution">
    <text evidence="2">The sequence shown here is derived from an EMBL/GenBank/DDBJ whole genome shotgun (WGS) entry which is preliminary data.</text>
</comment>